<accession>A0A8J8P612</accession>
<keyword evidence="13 19" id="KW-0472">Membrane</keyword>
<evidence type="ECO:0000256" key="9">
    <source>
        <dbReference type="ARBA" id="ARBA00022786"/>
    </source>
</evidence>
<comment type="subcellular location">
    <subcellularLocation>
        <location evidence="1">Peroxisome membrane</location>
        <topology evidence="1">Multi-pass membrane protein</topology>
    </subcellularLocation>
</comment>
<dbReference type="InterPro" id="IPR001841">
    <property type="entry name" value="Znf_RING"/>
</dbReference>
<evidence type="ECO:0000256" key="11">
    <source>
        <dbReference type="ARBA" id="ARBA00022927"/>
    </source>
</evidence>
<keyword evidence="10" id="KW-0862">Zinc</keyword>
<dbReference type="InterPro" id="IPR025654">
    <property type="entry name" value="PEX2/10"/>
</dbReference>
<dbReference type="GO" id="GO:0016558">
    <property type="term" value="P:protein import into peroxisome matrix"/>
    <property type="evidence" value="ECO:0007669"/>
    <property type="project" value="InterPro"/>
</dbReference>
<dbReference type="Proteomes" id="UP000785679">
    <property type="component" value="Unassembled WGS sequence"/>
</dbReference>
<comment type="catalytic activity">
    <reaction evidence="16">
        <text>[E2 ubiquitin-conjugating enzyme]-S-ubiquitinyl-L-cysteine + [acceptor protein]-L-cysteine = [E2 ubiquitin-conjugating enzyme]-L-cysteine + [acceptor protein]-S-ubiquitinyl-L-cysteine.</text>
        <dbReference type="EC" id="2.3.2.36"/>
    </reaction>
</comment>
<evidence type="ECO:0000256" key="17">
    <source>
        <dbReference type="ARBA" id="ARBA00034523"/>
    </source>
</evidence>
<evidence type="ECO:0000256" key="3">
    <source>
        <dbReference type="ARBA" id="ARBA00008704"/>
    </source>
</evidence>
<evidence type="ECO:0000256" key="15">
    <source>
        <dbReference type="ARBA" id="ARBA00032511"/>
    </source>
</evidence>
<keyword evidence="8 18" id="KW-0863">Zinc-finger</keyword>
<keyword evidence="6 19" id="KW-0812">Transmembrane</keyword>
<comment type="similarity">
    <text evidence="3">Belongs to the pex2/pex10/pex12 family.</text>
</comment>
<dbReference type="SUPFAM" id="SSF57850">
    <property type="entry name" value="RING/U-box"/>
    <property type="match status" value="1"/>
</dbReference>
<dbReference type="InterPro" id="IPR013083">
    <property type="entry name" value="Znf_RING/FYVE/PHD"/>
</dbReference>
<organism evidence="21 22">
    <name type="scientific">Halteria grandinella</name>
    <dbReference type="NCBI Taxonomy" id="5974"/>
    <lineage>
        <taxon>Eukaryota</taxon>
        <taxon>Sar</taxon>
        <taxon>Alveolata</taxon>
        <taxon>Ciliophora</taxon>
        <taxon>Intramacronucleata</taxon>
        <taxon>Spirotrichea</taxon>
        <taxon>Stichotrichia</taxon>
        <taxon>Sporadotrichida</taxon>
        <taxon>Halteriidae</taxon>
        <taxon>Halteria</taxon>
    </lineage>
</organism>
<evidence type="ECO:0000256" key="2">
    <source>
        <dbReference type="ARBA" id="ARBA00004906"/>
    </source>
</evidence>
<feature type="domain" description="RING-type" evidence="20">
    <location>
        <begin position="240"/>
        <end position="287"/>
    </location>
</feature>
<dbReference type="GO" id="GO:0005778">
    <property type="term" value="C:peroxisomal membrane"/>
    <property type="evidence" value="ECO:0007669"/>
    <property type="project" value="UniProtKB-SubCell"/>
</dbReference>
<evidence type="ECO:0000256" key="10">
    <source>
        <dbReference type="ARBA" id="ARBA00022833"/>
    </source>
</evidence>
<evidence type="ECO:0000259" key="20">
    <source>
        <dbReference type="PROSITE" id="PS50089"/>
    </source>
</evidence>
<dbReference type="GO" id="GO:0061630">
    <property type="term" value="F:ubiquitin protein ligase activity"/>
    <property type="evidence" value="ECO:0007669"/>
    <property type="project" value="UniProtKB-EC"/>
</dbReference>
<keyword evidence="11" id="KW-0653">Protein transport</keyword>
<evidence type="ECO:0000256" key="7">
    <source>
        <dbReference type="ARBA" id="ARBA00022723"/>
    </source>
</evidence>
<keyword evidence="5" id="KW-0808">Transferase</keyword>
<dbReference type="PROSITE" id="PS50089">
    <property type="entry name" value="ZF_RING_2"/>
    <property type="match status" value="1"/>
</dbReference>
<reference evidence="21" key="1">
    <citation type="submission" date="2019-06" db="EMBL/GenBank/DDBJ databases">
        <authorList>
            <person name="Zheng W."/>
        </authorList>
    </citation>
    <scope>NUCLEOTIDE SEQUENCE</scope>
    <source>
        <strain evidence="21">QDHG01</strain>
    </source>
</reference>
<dbReference type="PROSITE" id="PS00518">
    <property type="entry name" value="ZF_RING_1"/>
    <property type="match status" value="1"/>
</dbReference>
<evidence type="ECO:0000256" key="5">
    <source>
        <dbReference type="ARBA" id="ARBA00022679"/>
    </source>
</evidence>
<dbReference type="InterPro" id="IPR017907">
    <property type="entry name" value="Znf_RING_CS"/>
</dbReference>
<evidence type="ECO:0000256" key="4">
    <source>
        <dbReference type="ARBA" id="ARBA00022448"/>
    </source>
</evidence>
<name>A0A8J8P612_HALGN</name>
<dbReference type="EMBL" id="RRYP01000954">
    <property type="protein sequence ID" value="TNV86609.1"/>
    <property type="molecule type" value="Genomic_DNA"/>
</dbReference>
<dbReference type="InterPro" id="IPR006845">
    <property type="entry name" value="Pex_N"/>
</dbReference>
<keyword evidence="9" id="KW-0833">Ubl conjugation pathway</keyword>
<evidence type="ECO:0000256" key="14">
    <source>
        <dbReference type="ARBA" id="ARBA00023140"/>
    </source>
</evidence>
<dbReference type="EC" id="2.3.2.36" evidence="17"/>
<dbReference type="PANTHER" id="PTHR48178">
    <property type="entry name" value="PEROXISOME BIOGENESIS FACTOR 2"/>
    <property type="match status" value="1"/>
</dbReference>
<evidence type="ECO:0000313" key="22">
    <source>
        <dbReference type="Proteomes" id="UP000785679"/>
    </source>
</evidence>
<keyword evidence="7" id="KW-0479">Metal-binding</keyword>
<protein>
    <recommendedName>
        <fullName evidence="17">RING-type E3 ubiquitin transferase (cysteine targeting)</fullName>
        <ecNumber evidence="17">2.3.2.36</ecNumber>
    </recommendedName>
    <alternativeName>
        <fullName evidence="15">Peroxin-2</fullName>
    </alternativeName>
</protein>
<feature type="transmembrane region" description="Helical" evidence="19">
    <location>
        <begin position="135"/>
        <end position="156"/>
    </location>
</feature>
<dbReference type="GO" id="GO:0008270">
    <property type="term" value="F:zinc ion binding"/>
    <property type="evidence" value="ECO:0007669"/>
    <property type="project" value="UniProtKB-KW"/>
</dbReference>
<keyword evidence="14" id="KW-0576">Peroxisome</keyword>
<gene>
    <name evidence="21" type="ORF">FGO68_gene7095</name>
</gene>
<evidence type="ECO:0000256" key="6">
    <source>
        <dbReference type="ARBA" id="ARBA00022692"/>
    </source>
</evidence>
<evidence type="ECO:0000313" key="21">
    <source>
        <dbReference type="EMBL" id="TNV86609.1"/>
    </source>
</evidence>
<dbReference type="Gene3D" id="3.30.40.10">
    <property type="entry name" value="Zinc/RING finger domain, C3HC4 (zinc finger)"/>
    <property type="match status" value="1"/>
</dbReference>
<dbReference type="Pfam" id="PF04757">
    <property type="entry name" value="Pex2_Pex12"/>
    <property type="match status" value="1"/>
</dbReference>
<keyword evidence="4" id="KW-0813">Transport</keyword>
<keyword evidence="22" id="KW-1185">Reference proteome</keyword>
<sequence>MQEKQANRVDQLDAAIIDTEAKQILMRQLVNCFPQSIVSRYSAEIQLFLDYLFFRFTVSKGVVTPGNTLQNLDYKFKQGPRQRVLLMMLTVFLPYIVTKIGEYMSNNNWNDPRIYRDTNNPPTFLQRLKYRLSRLFQWAMNLFKVASLINLLLFFISHTKRNLAERFLGVTLTRIDPTQRRYVDFTYINRLIVWNALGQALSSLLPFLDVGKIKGMFAMSQKLTQFITLDEKDINSDGWCGICGSTQMCMPHRAQPCGHIFCYYCIQEKMQERDAEDEQVEVKCQKCGQKVDQIEQYKLV</sequence>
<evidence type="ECO:0000256" key="18">
    <source>
        <dbReference type="PROSITE-ProRule" id="PRU00175"/>
    </source>
</evidence>
<comment type="pathway">
    <text evidence="2">Protein modification; protein ubiquitination.</text>
</comment>
<feature type="transmembrane region" description="Helical" evidence="19">
    <location>
        <begin position="84"/>
        <end position="101"/>
    </location>
</feature>
<evidence type="ECO:0000256" key="19">
    <source>
        <dbReference type="SAM" id="Phobius"/>
    </source>
</evidence>
<evidence type="ECO:0000256" key="12">
    <source>
        <dbReference type="ARBA" id="ARBA00022989"/>
    </source>
</evidence>
<comment type="caution">
    <text evidence="21">The sequence shown here is derived from an EMBL/GenBank/DDBJ whole genome shotgun (WGS) entry which is preliminary data.</text>
</comment>
<keyword evidence="12 19" id="KW-1133">Transmembrane helix</keyword>
<dbReference type="AlphaFoldDB" id="A0A8J8P612"/>
<evidence type="ECO:0000256" key="1">
    <source>
        <dbReference type="ARBA" id="ARBA00004585"/>
    </source>
</evidence>
<proteinExistence type="inferred from homology"/>
<dbReference type="OrthoDB" id="1701437at2759"/>
<evidence type="ECO:0000256" key="13">
    <source>
        <dbReference type="ARBA" id="ARBA00023136"/>
    </source>
</evidence>
<dbReference type="PANTHER" id="PTHR48178:SF1">
    <property type="entry name" value="PEROXISOME BIOGENESIS FACTOR 2"/>
    <property type="match status" value="1"/>
</dbReference>
<evidence type="ECO:0000256" key="16">
    <source>
        <dbReference type="ARBA" id="ARBA00034438"/>
    </source>
</evidence>
<evidence type="ECO:0000256" key="8">
    <source>
        <dbReference type="ARBA" id="ARBA00022771"/>
    </source>
</evidence>